<gene>
    <name evidence="2" type="ORF">GRX66_01770</name>
</gene>
<dbReference type="PANTHER" id="PTHR21310:SF40">
    <property type="entry name" value="AMINOGLYCOSIDE PHOSPHOTRANSFERASE DOMAIN-CONTAINING PROTEIN-RELATED"/>
    <property type="match status" value="1"/>
</dbReference>
<feature type="domain" description="Aminoglycoside phosphotransferase" evidence="1">
    <location>
        <begin position="39"/>
        <end position="269"/>
    </location>
</feature>
<dbReference type="AlphaFoldDB" id="A0A6B0SIQ4"/>
<dbReference type="CDD" id="cd05154">
    <property type="entry name" value="ACAD10_11_N-like"/>
    <property type="match status" value="1"/>
</dbReference>
<organism evidence="2 3">
    <name type="scientific">Halobacterium bonnevillei</name>
    <dbReference type="NCBI Taxonomy" id="2692200"/>
    <lineage>
        <taxon>Archaea</taxon>
        <taxon>Methanobacteriati</taxon>
        <taxon>Methanobacteriota</taxon>
        <taxon>Stenosarchaea group</taxon>
        <taxon>Halobacteria</taxon>
        <taxon>Halobacteriales</taxon>
        <taxon>Halobacteriaceae</taxon>
        <taxon>Halobacterium</taxon>
    </lineage>
</organism>
<dbReference type="OrthoDB" id="350437at2157"/>
<keyword evidence="3" id="KW-1185">Reference proteome</keyword>
<dbReference type="GO" id="GO:0016740">
    <property type="term" value="F:transferase activity"/>
    <property type="evidence" value="ECO:0007669"/>
    <property type="project" value="UniProtKB-KW"/>
</dbReference>
<dbReference type="InterPro" id="IPR011009">
    <property type="entry name" value="Kinase-like_dom_sf"/>
</dbReference>
<dbReference type="PANTHER" id="PTHR21310">
    <property type="entry name" value="AMINOGLYCOSIDE PHOSPHOTRANSFERASE-RELATED-RELATED"/>
    <property type="match status" value="1"/>
</dbReference>
<reference evidence="2 3" key="1">
    <citation type="submission" date="2019-12" db="EMBL/GenBank/DDBJ databases">
        <title>Isolation and characterization of three novel carbon monoxide-oxidizing members of Halobacteria from salione crusts and soils.</title>
        <authorList>
            <person name="Myers M.R."/>
            <person name="King G.M."/>
        </authorList>
    </citation>
    <scope>NUCLEOTIDE SEQUENCE [LARGE SCALE GENOMIC DNA]</scope>
    <source>
        <strain evidence="2 3">PCN9</strain>
    </source>
</reference>
<evidence type="ECO:0000313" key="2">
    <source>
        <dbReference type="EMBL" id="MXR19393.1"/>
    </source>
</evidence>
<keyword evidence="2" id="KW-0808">Transferase</keyword>
<comment type="caution">
    <text evidence="2">The sequence shown here is derived from an EMBL/GenBank/DDBJ whole genome shotgun (WGS) entry which is preliminary data.</text>
</comment>
<dbReference type="InterPro" id="IPR051678">
    <property type="entry name" value="AGP_Transferase"/>
</dbReference>
<sequence length="369" mass="40424">MTDDATSLAALGVDASALESVLAAELDEPVVETELLHEALNLSIGVSTAEQGLAYVVRRPHKLRDTDLVADLESEFRVLERLADTTVDAPEPVLYCDDETIVGAPFFVMTHLEGESTSVGDPLPQRFQAESARRTVGEELVDALADVHSVDPDSFAGVCERVPLREQLDRDRERLDTATSVTGRDLPALHAAGAWLHENVPEEPDTALVHGDFKPGNVFLGGPEAPRVTGVVDWETAIVGDPLTELGYFLLYWRDPGDPTPSVDDLDGEYASEDELAGIRETAEHGLCPFTSEPGSPTRRELVARYEEQTGRVFEHSRFYRAHAAFSLATVWEDIHRHQVESAGTAGEWPIVEYMGRVAERIADGDFPL</sequence>
<evidence type="ECO:0000259" key="1">
    <source>
        <dbReference type="Pfam" id="PF01636"/>
    </source>
</evidence>
<protein>
    <submittedName>
        <fullName evidence="2">Phosphotransferase</fullName>
    </submittedName>
</protein>
<dbReference type="SUPFAM" id="SSF56112">
    <property type="entry name" value="Protein kinase-like (PK-like)"/>
    <property type="match status" value="1"/>
</dbReference>
<name>A0A6B0SIQ4_9EURY</name>
<dbReference type="RefSeq" id="WP_159524985.1">
    <property type="nucleotide sequence ID" value="NZ_WUUU01000005.1"/>
</dbReference>
<proteinExistence type="predicted"/>
<dbReference type="EMBL" id="WUUU01000005">
    <property type="protein sequence ID" value="MXR19393.1"/>
    <property type="molecule type" value="Genomic_DNA"/>
</dbReference>
<evidence type="ECO:0000313" key="3">
    <source>
        <dbReference type="Proteomes" id="UP000471521"/>
    </source>
</evidence>
<dbReference type="InterPro" id="IPR002575">
    <property type="entry name" value="Aminoglycoside_PTrfase"/>
</dbReference>
<dbReference type="Pfam" id="PF01636">
    <property type="entry name" value="APH"/>
    <property type="match status" value="1"/>
</dbReference>
<dbReference type="Gene3D" id="3.90.1200.10">
    <property type="match status" value="1"/>
</dbReference>
<dbReference type="Gene3D" id="3.30.200.20">
    <property type="entry name" value="Phosphorylase Kinase, domain 1"/>
    <property type="match status" value="1"/>
</dbReference>
<dbReference type="Proteomes" id="UP000471521">
    <property type="component" value="Unassembled WGS sequence"/>
</dbReference>
<dbReference type="InterPro" id="IPR041726">
    <property type="entry name" value="ACAD10_11_N"/>
</dbReference>
<accession>A0A6B0SIQ4</accession>